<dbReference type="SUPFAM" id="SSF56281">
    <property type="entry name" value="Metallo-hydrolase/oxidoreductase"/>
    <property type="match status" value="1"/>
</dbReference>
<dbReference type="RefSeq" id="WP_211249489.1">
    <property type="nucleotide sequence ID" value="NZ_JBHLZN010000002.1"/>
</dbReference>
<dbReference type="Pfam" id="PF00753">
    <property type="entry name" value="Lactamase_B"/>
    <property type="match status" value="1"/>
</dbReference>
<gene>
    <name evidence="7" type="ORF">ACFFLH_08220</name>
</gene>
<dbReference type="Proteomes" id="UP001589628">
    <property type="component" value="Unassembled WGS sequence"/>
</dbReference>
<keyword evidence="4" id="KW-0862">Zinc</keyword>
<evidence type="ECO:0000256" key="5">
    <source>
        <dbReference type="SAM" id="MobiDB-lite"/>
    </source>
</evidence>
<dbReference type="InterPro" id="IPR001279">
    <property type="entry name" value="Metallo-B-lactamas"/>
</dbReference>
<evidence type="ECO:0000313" key="8">
    <source>
        <dbReference type="Proteomes" id="UP001589628"/>
    </source>
</evidence>
<evidence type="ECO:0000256" key="2">
    <source>
        <dbReference type="ARBA" id="ARBA00022723"/>
    </source>
</evidence>
<comment type="caution">
    <text evidence="7">The sequence shown here is derived from an EMBL/GenBank/DDBJ whole genome shotgun (WGS) entry which is preliminary data.</text>
</comment>
<evidence type="ECO:0000256" key="4">
    <source>
        <dbReference type="ARBA" id="ARBA00022833"/>
    </source>
</evidence>
<dbReference type="PANTHER" id="PTHR46233:SF3">
    <property type="entry name" value="HYDROXYACYLGLUTATHIONE HYDROLASE GLOC"/>
    <property type="match status" value="1"/>
</dbReference>
<feature type="domain" description="Metallo-beta-lactamase" evidence="6">
    <location>
        <begin position="12"/>
        <end position="192"/>
    </location>
</feature>
<dbReference type="SMART" id="SM00849">
    <property type="entry name" value="Lactamase_B"/>
    <property type="match status" value="1"/>
</dbReference>
<dbReference type="InterPro" id="IPR051453">
    <property type="entry name" value="MBL_Glyoxalase_II"/>
</dbReference>
<dbReference type="EMBL" id="JBHLZN010000002">
    <property type="protein sequence ID" value="MFB9886391.1"/>
    <property type="molecule type" value="Genomic_DNA"/>
</dbReference>
<evidence type="ECO:0000256" key="1">
    <source>
        <dbReference type="ARBA" id="ARBA00001947"/>
    </source>
</evidence>
<keyword evidence="2" id="KW-0479">Metal-binding</keyword>
<dbReference type="InterPro" id="IPR036866">
    <property type="entry name" value="RibonucZ/Hydroxyglut_hydro"/>
</dbReference>
<evidence type="ECO:0000259" key="6">
    <source>
        <dbReference type="SMART" id="SM00849"/>
    </source>
</evidence>
<proteinExistence type="predicted"/>
<reference evidence="7 8" key="1">
    <citation type="submission" date="2024-09" db="EMBL/GenBank/DDBJ databases">
        <authorList>
            <person name="Sun Q."/>
            <person name="Mori K."/>
        </authorList>
    </citation>
    <scope>NUCLEOTIDE SEQUENCE [LARGE SCALE GENOMIC DNA]</scope>
    <source>
        <strain evidence="7 8">ATCC 51285</strain>
    </source>
</reference>
<feature type="region of interest" description="Disordered" evidence="5">
    <location>
        <begin position="193"/>
        <end position="213"/>
    </location>
</feature>
<accession>A0ABV5ZAT8</accession>
<dbReference type="CDD" id="cd07737">
    <property type="entry name" value="YcbL-like_MBL-fold"/>
    <property type="match status" value="1"/>
</dbReference>
<dbReference type="Gene3D" id="3.60.15.10">
    <property type="entry name" value="Ribonuclease Z/Hydroxyacylglutathione hydrolase-like"/>
    <property type="match status" value="1"/>
</dbReference>
<comment type="cofactor">
    <cofactor evidence="1">
        <name>Zn(2+)</name>
        <dbReference type="ChEBI" id="CHEBI:29105"/>
    </cofactor>
</comment>
<dbReference type="PANTHER" id="PTHR46233">
    <property type="entry name" value="HYDROXYACYLGLUTATHIONE HYDROLASE GLOC"/>
    <property type="match status" value="1"/>
</dbReference>
<evidence type="ECO:0000256" key="3">
    <source>
        <dbReference type="ARBA" id="ARBA00022801"/>
    </source>
</evidence>
<name>A0ABV5ZAT8_9GAMM</name>
<organism evidence="7 8">
    <name type="scientific">Balneatrix alpica</name>
    <dbReference type="NCBI Taxonomy" id="75684"/>
    <lineage>
        <taxon>Bacteria</taxon>
        <taxon>Pseudomonadati</taxon>
        <taxon>Pseudomonadota</taxon>
        <taxon>Gammaproteobacteria</taxon>
        <taxon>Oceanospirillales</taxon>
        <taxon>Balneatrichaceae</taxon>
        <taxon>Balneatrix</taxon>
    </lineage>
</organism>
<protein>
    <submittedName>
        <fullName evidence="7">MBL fold metallo-hydrolase</fullName>
    </submittedName>
</protein>
<sequence>MRYQVIPVTAFAQNATLVWCDQSMEGALIDPGGEPEKLLDAVKQAGVKLSKVLLTHGHLDHVGAAQHLSSELQLPIEGPHLADQFWLDALVQQAQMFGFPPAQAFHPDRWLAQGDEVQVGEEVLQVRHCPGHTPGHVIFYHAATQWAQVGDVLFKGSIGRTDFPGGDHDTLIRSIHEQLFSLGDEVRFVPGHGPESSFGAERRGNPFVSGRFG</sequence>
<evidence type="ECO:0000313" key="7">
    <source>
        <dbReference type="EMBL" id="MFB9886391.1"/>
    </source>
</evidence>
<keyword evidence="8" id="KW-1185">Reference proteome</keyword>
<keyword evidence="3" id="KW-0378">Hydrolase</keyword>